<reference evidence="2" key="1">
    <citation type="submission" date="2022-11" db="EMBL/GenBank/DDBJ databases">
        <authorList>
            <person name="Hyden B.L."/>
            <person name="Feng K."/>
            <person name="Yates T."/>
            <person name="Jawdy S."/>
            <person name="Smart L.B."/>
            <person name="Muchero W."/>
        </authorList>
    </citation>
    <scope>NUCLEOTIDE SEQUENCE</scope>
    <source>
        <tissue evidence="2">Shoot tip</tissue>
    </source>
</reference>
<gene>
    <name evidence="2" type="ORF">OIU74_008806</name>
</gene>
<evidence type="ECO:0000256" key="1">
    <source>
        <dbReference type="SAM" id="Coils"/>
    </source>
</evidence>
<name>A0A9Q0Z026_9ROSI</name>
<evidence type="ECO:0000313" key="2">
    <source>
        <dbReference type="EMBL" id="KAJ6716143.1"/>
    </source>
</evidence>
<dbReference type="AlphaFoldDB" id="A0A9Q0Z026"/>
<protein>
    <submittedName>
        <fullName evidence="2">BPS1-LIKE PROTEIN</fullName>
    </submittedName>
</protein>
<keyword evidence="1" id="KW-0175">Coiled coil</keyword>
<evidence type="ECO:0000313" key="3">
    <source>
        <dbReference type="Proteomes" id="UP001151752"/>
    </source>
</evidence>
<keyword evidence="3" id="KW-1185">Reference proteome</keyword>
<dbReference type="PANTHER" id="PTHR31509">
    <property type="entry name" value="BPS1-LIKE PROTEIN"/>
    <property type="match status" value="1"/>
</dbReference>
<sequence length="320" mass="35615">MVLLAERISKLYSKMENRKKQRRQPEALSASLQAFRSDVSNGVHQLCLGLTPGSETLSLSWILQCVQLILIINKAFAKLAVDIDYQMSKWKSQSVEEYLKYSLNLLDLLNSISSSLSHLGEVRLSLAYSLSLVESSPSSAIEHIKAIKFVNSSIKNFKGQGNIDDEKEIPCSGEEWIIHQALIELKSVGFWVCHVLLAGLTGDAKPYLKMRKSTGMFSNSSVIKLDMSISEAITDRGVVLKEVKELKDAADCVAAATANENLSFRAEEMQRRLKSLEQLLDGLEKEVNSLFSKVLAGRNELLDGIRHANDSNLDSMYKCV</sequence>
<feature type="coiled-coil region" evidence="1">
    <location>
        <begin position="259"/>
        <end position="293"/>
    </location>
</feature>
<organism evidence="2 3">
    <name type="scientific">Salix koriyanagi</name>
    <dbReference type="NCBI Taxonomy" id="2511006"/>
    <lineage>
        <taxon>Eukaryota</taxon>
        <taxon>Viridiplantae</taxon>
        <taxon>Streptophyta</taxon>
        <taxon>Embryophyta</taxon>
        <taxon>Tracheophyta</taxon>
        <taxon>Spermatophyta</taxon>
        <taxon>Magnoliopsida</taxon>
        <taxon>eudicotyledons</taxon>
        <taxon>Gunneridae</taxon>
        <taxon>Pentapetalae</taxon>
        <taxon>rosids</taxon>
        <taxon>fabids</taxon>
        <taxon>Malpighiales</taxon>
        <taxon>Salicaceae</taxon>
        <taxon>Saliceae</taxon>
        <taxon>Salix</taxon>
    </lineage>
</organism>
<dbReference type="Pfam" id="PF03087">
    <property type="entry name" value="BPS1"/>
    <property type="match status" value="1"/>
</dbReference>
<dbReference type="InterPro" id="IPR004320">
    <property type="entry name" value="BPS1_pln"/>
</dbReference>
<dbReference type="Proteomes" id="UP001151752">
    <property type="component" value="Chromosome 9"/>
</dbReference>
<accession>A0A9Q0Z026</accession>
<dbReference type="GO" id="GO:0048364">
    <property type="term" value="P:root development"/>
    <property type="evidence" value="ECO:0007669"/>
    <property type="project" value="InterPro"/>
</dbReference>
<comment type="caution">
    <text evidence="2">The sequence shown here is derived from an EMBL/GenBank/DDBJ whole genome shotgun (WGS) entry which is preliminary data.</text>
</comment>
<dbReference type="EMBL" id="JAPFFM010000014">
    <property type="protein sequence ID" value="KAJ6716143.1"/>
    <property type="molecule type" value="Genomic_DNA"/>
</dbReference>
<reference evidence="2" key="2">
    <citation type="journal article" date="2023" name="Int. J. Mol. Sci.">
        <title>De Novo Assembly and Annotation of 11 Diverse Shrub Willow (Salix) Genomes Reveals Novel Gene Organization in Sex-Linked Regions.</title>
        <authorList>
            <person name="Hyden B."/>
            <person name="Feng K."/>
            <person name="Yates T.B."/>
            <person name="Jawdy S."/>
            <person name="Cereghino C."/>
            <person name="Smart L.B."/>
            <person name="Muchero W."/>
        </authorList>
    </citation>
    <scope>NUCLEOTIDE SEQUENCE</scope>
    <source>
        <tissue evidence="2">Shoot tip</tissue>
    </source>
</reference>
<proteinExistence type="predicted"/>
<dbReference type="GO" id="GO:0048367">
    <property type="term" value="P:shoot system development"/>
    <property type="evidence" value="ECO:0007669"/>
    <property type="project" value="InterPro"/>
</dbReference>